<organism evidence="10 11">
    <name type="scientific">Pseudonocardia alaniniphila</name>
    <dbReference type="NCBI Taxonomy" id="75291"/>
    <lineage>
        <taxon>Bacteria</taxon>
        <taxon>Bacillati</taxon>
        <taxon>Actinomycetota</taxon>
        <taxon>Actinomycetes</taxon>
        <taxon>Pseudonocardiales</taxon>
        <taxon>Pseudonocardiaceae</taxon>
        <taxon>Pseudonocardia</taxon>
    </lineage>
</organism>
<accession>A0ABS9TAF8</accession>
<dbReference type="CDD" id="cd06261">
    <property type="entry name" value="TM_PBP2"/>
    <property type="match status" value="1"/>
</dbReference>
<keyword evidence="5 7" id="KW-1133">Transmembrane helix</keyword>
<evidence type="ECO:0000313" key="10">
    <source>
        <dbReference type="EMBL" id="MCH6165529.1"/>
    </source>
</evidence>
<gene>
    <name evidence="10" type="ORF">MMF94_07535</name>
</gene>
<evidence type="ECO:0000256" key="1">
    <source>
        <dbReference type="ARBA" id="ARBA00004651"/>
    </source>
</evidence>
<name>A0ABS9TAF8_9PSEU</name>
<dbReference type="Gene3D" id="1.10.3720.10">
    <property type="entry name" value="MetI-like"/>
    <property type="match status" value="1"/>
</dbReference>
<dbReference type="PANTHER" id="PTHR43744:SF8">
    <property type="entry name" value="SN-GLYCEROL-3-PHOSPHATE TRANSPORT SYSTEM PERMEASE PROTEIN UGPE"/>
    <property type="match status" value="1"/>
</dbReference>
<evidence type="ECO:0000256" key="5">
    <source>
        <dbReference type="ARBA" id="ARBA00022989"/>
    </source>
</evidence>
<sequence>MTASAPTRPRAAEPLSPAAAHTRGAAASSRTAGVLRWTGLVVLCVIVLFPVYATLATAFLPAGDVARGDLLPDPRRMTLDNVRQALSVIPLLQQYLVSAAVTLLQTGAQLITGSLAAYALVFPSWRGRTAAFAVVVATLAIPGESVVIPNVETVSGLGLRDTVVAIALPYLCVAYPVFLLRQAFSTLPREVWEAARLDGAGHLRCLAHVVVPMTWPQLVTAALWSALSAWNGYFWPLLITDSPAHRTVQVGLAQLVAGEFGAPGVIYAGTLVVLAPTLLLVLLGQRFLVRGLAARIT</sequence>
<reference evidence="10 11" key="1">
    <citation type="submission" date="2022-03" db="EMBL/GenBank/DDBJ databases">
        <title>Pseudonocardia alaer sp. nov., a novel actinomycete isolated from reed forest soil.</title>
        <authorList>
            <person name="Wang L."/>
        </authorList>
    </citation>
    <scope>NUCLEOTIDE SEQUENCE [LARGE SCALE GENOMIC DNA]</scope>
    <source>
        <strain evidence="10 11">Y-16303</strain>
    </source>
</reference>
<dbReference type="InterPro" id="IPR000515">
    <property type="entry name" value="MetI-like"/>
</dbReference>
<feature type="region of interest" description="Disordered" evidence="8">
    <location>
        <begin position="1"/>
        <end position="22"/>
    </location>
</feature>
<dbReference type="SUPFAM" id="SSF161098">
    <property type="entry name" value="MetI-like"/>
    <property type="match status" value="1"/>
</dbReference>
<comment type="similarity">
    <text evidence="7">Belongs to the binding-protein-dependent transport system permease family.</text>
</comment>
<feature type="transmembrane region" description="Helical" evidence="7">
    <location>
        <begin position="163"/>
        <end position="184"/>
    </location>
</feature>
<keyword evidence="2 7" id="KW-0813">Transport</keyword>
<feature type="transmembrane region" description="Helical" evidence="7">
    <location>
        <begin position="130"/>
        <end position="151"/>
    </location>
</feature>
<evidence type="ECO:0000256" key="6">
    <source>
        <dbReference type="ARBA" id="ARBA00023136"/>
    </source>
</evidence>
<dbReference type="PROSITE" id="PS50928">
    <property type="entry name" value="ABC_TM1"/>
    <property type="match status" value="1"/>
</dbReference>
<evidence type="ECO:0000256" key="7">
    <source>
        <dbReference type="RuleBase" id="RU363032"/>
    </source>
</evidence>
<feature type="transmembrane region" description="Helical" evidence="7">
    <location>
        <begin position="265"/>
        <end position="283"/>
    </location>
</feature>
<protein>
    <submittedName>
        <fullName evidence="10">Carbohydrate ABC transporter permease</fullName>
    </submittedName>
</protein>
<keyword evidence="11" id="KW-1185">Reference proteome</keyword>
<dbReference type="Pfam" id="PF00528">
    <property type="entry name" value="BPD_transp_1"/>
    <property type="match status" value="1"/>
</dbReference>
<comment type="subcellular location">
    <subcellularLocation>
        <location evidence="1 7">Cell membrane</location>
        <topology evidence="1 7">Multi-pass membrane protein</topology>
    </subcellularLocation>
</comment>
<evidence type="ECO:0000256" key="8">
    <source>
        <dbReference type="SAM" id="MobiDB-lite"/>
    </source>
</evidence>
<feature type="transmembrane region" description="Helical" evidence="7">
    <location>
        <begin position="37"/>
        <end position="60"/>
    </location>
</feature>
<feature type="domain" description="ABC transmembrane type-1" evidence="9">
    <location>
        <begin position="95"/>
        <end position="284"/>
    </location>
</feature>
<dbReference type="EMBL" id="JAKXMK010000006">
    <property type="protein sequence ID" value="MCH6165529.1"/>
    <property type="molecule type" value="Genomic_DNA"/>
</dbReference>
<dbReference type="RefSeq" id="WP_241035563.1">
    <property type="nucleotide sequence ID" value="NZ_BAAAJF010000024.1"/>
</dbReference>
<evidence type="ECO:0000259" key="9">
    <source>
        <dbReference type="PROSITE" id="PS50928"/>
    </source>
</evidence>
<evidence type="ECO:0000256" key="2">
    <source>
        <dbReference type="ARBA" id="ARBA00022448"/>
    </source>
</evidence>
<proteinExistence type="inferred from homology"/>
<evidence type="ECO:0000256" key="3">
    <source>
        <dbReference type="ARBA" id="ARBA00022475"/>
    </source>
</evidence>
<keyword evidence="4 7" id="KW-0812">Transmembrane</keyword>
<keyword evidence="6 7" id="KW-0472">Membrane</keyword>
<evidence type="ECO:0000256" key="4">
    <source>
        <dbReference type="ARBA" id="ARBA00022692"/>
    </source>
</evidence>
<feature type="transmembrane region" description="Helical" evidence="7">
    <location>
        <begin position="95"/>
        <end position="118"/>
    </location>
</feature>
<comment type="caution">
    <text evidence="10">The sequence shown here is derived from an EMBL/GenBank/DDBJ whole genome shotgun (WGS) entry which is preliminary data.</text>
</comment>
<evidence type="ECO:0000313" key="11">
    <source>
        <dbReference type="Proteomes" id="UP001299970"/>
    </source>
</evidence>
<dbReference type="Proteomes" id="UP001299970">
    <property type="component" value="Unassembled WGS sequence"/>
</dbReference>
<dbReference type="InterPro" id="IPR035906">
    <property type="entry name" value="MetI-like_sf"/>
</dbReference>
<keyword evidence="3" id="KW-1003">Cell membrane</keyword>
<feature type="transmembrane region" description="Helical" evidence="7">
    <location>
        <begin position="205"/>
        <end position="227"/>
    </location>
</feature>
<dbReference type="PANTHER" id="PTHR43744">
    <property type="entry name" value="ABC TRANSPORTER PERMEASE PROTEIN MG189-RELATED-RELATED"/>
    <property type="match status" value="1"/>
</dbReference>